<feature type="chain" id="PRO_5009283537" description="LPP20 lipoprotein" evidence="1">
    <location>
        <begin position="25"/>
        <end position="180"/>
    </location>
</feature>
<evidence type="ECO:0000256" key="1">
    <source>
        <dbReference type="SAM" id="SignalP"/>
    </source>
</evidence>
<sequence>MLPFPRFRKTNAIALCMAGLMVQACTTTQAVKALPPEPDERTAAIAQIKDDINALNSKALMPVIEAPSVFPVRITGHGFSQISGQPGGTLNEKRLMAIRAARLEALRDLTEQIHGIRLTSETSLRDATMTDDRIRAIVQGEIRGARTVRITPKDADSFEVVLSLDADTVRYILRAAKLGV</sequence>
<reference evidence="2 3" key="1">
    <citation type="submission" date="2016-10" db="EMBL/GenBank/DDBJ databases">
        <authorList>
            <person name="de Groot N.N."/>
        </authorList>
    </citation>
    <scope>NUCLEOTIDE SEQUENCE [LARGE SCALE GENOMIC DNA]</scope>
    <source>
        <strain evidence="2 3">DSM 26915</strain>
    </source>
</reference>
<dbReference type="Proteomes" id="UP000236752">
    <property type="component" value="Unassembled WGS sequence"/>
</dbReference>
<organism evidence="2 3">
    <name type="scientific">Thalassococcus halodurans</name>
    <dbReference type="NCBI Taxonomy" id="373675"/>
    <lineage>
        <taxon>Bacteria</taxon>
        <taxon>Pseudomonadati</taxon>
        <taxon>Pseudomonadota</taxon>
        <taxon>Alphaproteobacteria</taxon>
        <taxon>Rhodobacterales</taxon>
        <taxon>Roseobacteraceae</taxon>
        <taxon>Thalassococcus</taxon>
    </lineage>
</organism>
<protein>
    <recommendedName>
        <fullName evidence="4">LPP20 lipoprotein</fullName>
    </recommendedName>
</protein>
<gene>
    <name evidence="2" type="ORF">SAMN04488045_0046</name>
</gene>
<keyword evidence="1" id="KW-0732">Signal</keyword>
<evidence type="ECO:0000313" key="2">
    <source>
        <dbReference type="EMBL" id="SEF43727.1"/>
    </source>
</evidence>
<name>A0A1H5S1L5_9RHOB</name>
<dbReference type="EMBL" id="FNUZ01000001">
    <property type="protein sequence ID" value="SEF43727.1"/>
    <property type="molecule type" value="Genomic_DNA"/>
</dbReference>
<evidence type="ECO:0008006" key="4">
    <source>
        <dbReference type="Google" id="ProtNLM"/>
    </source>
</evidence>
<feature type="signal peptide" evidence="1">
    <location>
        <begin position="1"/>
        <end position="24"/>
    </location>
</feature>
<dbReference type="PROSITE" id="PS51257">
    <property type="entry name" value="PROKAR_LIPOPROTEIN"/>
    <property type="match status" value="1"/>
</dbReference>
<dbReference type="RefSeq" id="WP_103908473.1">
    <property type="nucleotide sequence ID" value="NZ_FNUZ01000001.1"/>
</dbReference>
<proteinExistence type="predicted"/>
<dbReference type="AlphaFoldDB" id="A0A1H5S1L5"/>
<dbReference type="OrthoDB" id="7348506at2"/>
<keyword evidence="3" id="KW-1185">Reference proteome</keyword>
<accession>A0A1H5S1L5</accession>
<evidence type="ECO:0000313" key="3">
    <source>
        <dbReference type="Proteomes" id="UP000236752"/>
    </source>
</evidence>